<reference evidence="1 2" key="1">
    <citation type="submission" date="2024-05" db="EMBL/GenBank/DDBJ databases">
        <authorList>
            <person name="Duchaud E."/>
        </authorList>
    </citation>
    <scope>NUCLEOTIDE SEQUENCE [LARGE SCALE GENOMIC DNA]</scope>
    <source>
        <strain evidence="1">Ena-SAMPLE-TAB-13-05-2024-13:56:06:370-140309</strain>
    </source>
</reference>
<name>A0ABP1EKG3_9FLAO</name>
<dbReference type="EMBL" id="OZ038524">
    <property type="protein sequence ID" value="CAL2083214.1"/>
    <property type="molecule type" value="Genomic_DNA"/>
</dbReference>
<organism evidence="1 2">
    <name type="scientific">Tenacibaculum dicentrarchi</name>
    <dbReference type="NCBI Taxonomy" id="669041"/>
    <lineage>
        <taxon>Bacteria</taxon>
        <taxon>Pseudomonadati</taxon>
        <taxon>Bacteroidota</taxon>
        <taxon>Flavobacteriia</taxon>
        <taxon>Flavobacteriales</taxon>
        <taxon>Flavobacteriaceae</taxon>
        <taxon>Tenacibaculum</taxon>
    </lineage>
</organism>
<evidence type="ECO:0000313" key="2">
    <source>
        <dbReference type="Proteomes" id="UP001497514"/>
    </source>
</evidence>
<accession>A0ABP1EKG3</accession>
<gene>
    <name evidence="1" type="ORF">TD3509T_1496</name>
</gene>
<dbReference type="RefSeq" id="WP_200809375.1">
    <property type="nucleotide sequence ID" value="NZ_OZ038524.1"/>
</dbReference>
<sequence>MSTIVFNREIKRLISNENHPVLNFIKDEFKNSNRNKSYYGFFDSFLFNYGVLTLGYSPIINGNKYVPYVNCSRNNIFREEKGITDLSQKAENMTECQKIMAEYLISRLKCLNVENFKSWNSELNYEILA</sequence>
<evidence type="ECO:0000313" key="1">
    <source>
        <dbReference type="EMBL" id="CAL2083214.1"/>
    </source>
</evidence>
<keyword evidence="2" id="KW-1185">Reference proteome</keyword>
<protein>
    <submittedName>
        <fullName evidence="1">Uncharacterized protein</fullName>
    </submittedName>
</protein>
<dbReference type="Proteomes" id="UP001497514">
    <property type="component" value="Chromosome"/>
</dbReference>
<proteinExistence type="predicted"/>